<dbReference type="GO" id="GO:0008080">
    <property type="term" value="F:N-acetyltransferase activity"/>
    <property type="evidence" value="ECO:0007669"/>
    <property type="project" value="InterPro"/>
</dbReference>
<dbReference type="InterPro" id="IPR000182">
    <property type="entry name" value="GNAT_dom"/>
</dbReference>
<organism evidence="5 6">
    <name type="scientific">Chaetomidium leptoderma</name>
    <dbReference type="NCBI Taxonomy" id="669021"/>
    <lineage>
        <taxon>Eukaryota</taxon>
        <taxon>Fungi</taxon>
        <taxon>Dikarya</taxon>
        <taxon>Ascomycota</taxon>
        <taxon>Pezizomycotina</taxon>
        <taxon>Sordariomycetes</taxon>
        <taxon>Sordariomycetidae</taxon>
        <taxon>Sordariales</taxon>
        <taxon>Chaetomiaceae</taxon>
        <taxon>Chaetomidium</taxon>
    </lineage>
</organism>
<dbReference type="EMBL" id="MU856887">
    <property type="protein sequence ID" value="KAK4155450.1"/>
    <property type="molecule type" value="Genomic_DNA"/>
</dbReference>
<comment type="similarity">
    <text evidence="1">Belongs to the acetyltransferase family. GNAT subfamily.</text>
</comment>
<evidence type="ECO:0000256" key="3">
    <source>
        <dbReference type="ARBA" id="ARBA00023315"/>
    </source>
</evidence>
<gene>
    <name evidence="5" type="ORF">C8A00DRAFT_41912</name>
</gene>
<dbReference type="Gene3D" id="3.40.630.30">
    <property type="match status" value="1"/>
</dbReference>
<keyword evidence="6" id="KW-1185">Reference proteome</keyword>
<dbReference type="SUPFAM" id="SSF55729">
    <property type="entry name" value="Acyl-CoA N-acyltransferases (Nat)"/>
    <property type="match status" value="1"/>
</dbReference>
<comment type="caution">
    <text evidence="5">The sequence shown here is derived from an EMBL/GenBank/DDBJ whole genome shotgun (WGS) entry which is preliminary data.</text>
</comment>
<keyword evidence="2" id="KW-0808">Transferase</keyword>
<reference evidence="5" key="2">
    <citation type="submission" date="2023-05" db="EMBL/GenBank/DDBJ databases">
        <authorList>
            <consortium name="Lawrence Berkeley National Laboratory"/>
            <person name="Steindorff A."/>
            <person name="Hensen N."/>
            <person name="Bonometti L."/>
            <person name="Westerberg I."/>
            <person name="Brannstrom I.O."/>
            <person name="Guillou S."/>
            <person name="Cros-Aarteil S."/>
            <person name="Calhoun S."/>
            <person name="Haridas S."/>
            <person name="Kuo A."/>
            <person name="Mondo S."/>
            <person name="Pangilinan J."/>
            <person name="Riley R."/>
            <person name="Labutti K."/>
            <person name="Andreopoulos B."/>
            <person name="Lipzen A."/>
            <person name="Chen C."/>
            <person name="Yanf M."/>
            <person name="Daum C."/>
            <person name="Ng V."/>
            <person name="Clum A."/>
            <person name="Ohm R."/>
            <person name="Martin F."/>
            <person name="Silar P."/>
            <person name="Natvig D."/>
            <person name="Lalanne C."/>
            <person name="Gautier V."/>
            <person name="Ament-Velasquez S.L."/>
            <person name="Kruys A."/>
            <person name="Hutchinson M.I."/>
            <person name="Powell A.J."/>
            <person name="Barry K."/>
            <person name="Miller A.N."/>
            <person name="Grigoriev I.V."/>
            <person name="Debuchy R."/>
            <person name="Gladieux P."/>
            <person name="Thoren M.H."/>
            <person name="Johannesson H."/>
        </authorList>
    </citation>
    <scope>NUCLEOTIDE SEQUENCE</scope>
    <source>
        <strain evidence="5">CBS 538.74</strain>
    </source>
</reference>
<evidence type="ECO:0000259" key="4">
    <source>
        <dbReference type="Pfam" id="PF13302"/>
    </source>
</evidence>
<name>A0AAN6ZXC1_9PEZI</name>
<feature type="domain" description="N-acetyltransferase" evidence="4">
    <location>
        <begin position="15"/>
        <end position="197"/>
    </location>
</feature>
<dbReference type="InterPro" id="IPR016181">
    <property type="entry name" value="Acyl_CoA_acyltransferase"/>
</dbReference>
<dbReference type="AlphaFoldDB" id="A0AAN6ZXC1"/>
<evidence type="ECO:0000313" key="6">
    <source>
        <dbReference type="Proteomes" id="UP001302745"/>
    </source>
</evidence>
<dbReference type="Pfam" id="PF13302">
    <property type="entry name" value="Acetyltransf_3"/>
    <property type="match status" value="1"/>
</dbReference>
<dbReference type="PANTHER" id="PTHR13256:SF16">
    <property type="entry name" value="ALPHA_BETA-TUBULIN-N-ACETYLTRANSFERASE 9"/>
    <property type="match status" value="1"/>
</dbReference>
<sequence length="241" mass="27037">MRLNEFTAVSAAKALLVPYDRRHVLIYHAWMEDPAIQEATASDRLTLEEEYENQESWRASHDKLTFIICQPLSAGGVGGASVRAGEADAPRMMVGDVNLFLYPYEDEDEDEAPSAVPEFCVGEVDIMVADQQHRGKGLGRAVVQAFLQYISRNLGGIMEEYAEDKDMPSPPKLKLLMAKINQGNTKSITLFKSLGFEQEGEVNYFGEVKLVLRRLDKLATEVPEGYAELVYSRDQNQDKLQ</sequence>
<dbReference type="Proteomes" id="UP001302745">
    <property type="component" value="Unassembled WGS sequence"/>
</dbReference>
<evidence type="ECO:0000313" key="5">
    <source>
        <dbReference type="EMBL" id="KAK4155450.1"/>
    </source>
</evidence>
<dbReference type="PANTHER" id="PTHR13256">
    <property type="entry name" value="N-ACETYLTRANSFERASE 9"/>
    <property type="match status" value="1"/>
</dbReference>
<accession>A0AAN6ZXC1</accession>
<keyword evidence="3" id="KW-0012">Acyltransferase</keyword>
<proteinExistence type="inferred from homology"/>
<evidence type="ECO:0000256" key="2">
    <source>
        <dbReference type="ARBA" id="ARBA00022679"/>
    </source>
</evidence>
<reference evidence="5" key="1">
    <citation type="journal article" date="2023" name="Mol. Phylogenet. Evol.">
        <title>Genome-scale phylogeny and comparative genomics of the fungal order Sordariales.</title>
        <authorList>
            <person name="Hensen N."/>
            <person name="Bonometti L."/>
            <person name="Westerberg I."/>
            <person name="Brannstrom I.O."/>
            <person name="Guillou S."/>
            <person name="Cros-Aarteil S."/>
            <person name="Calhoun S."/>
            <person name="Haridas S."/>
            <person name="Kuo A."/>
            <person name="Mondo S."/>
            <person name="Pangilinan J."/>
            <person name="Riley R."/>
            <person name="LaButti K."/>
            <person name="Andreopoulos B."/>
            <person name="Lipzen A."/>
            <person name="Chen C."/>
            <person name="Yan M."/>
            <person name="Daum C."/>
            <person name="Ng V."/>
            <person name="Clum A."/>
            <person name="Steindorff A."/>
            <person name="Ohm R.A."/>
            <person name="Martin F."/>
            <person name="Silar P."/>
            <person name="Natvig D.O."/>
            <person name="Lalanne C."/>
            <person name="Gautier V."/>
            <person name="Ament-Velasquez S.L."/>
            <person name="Kruys A."/>
            <person name="Hutchinson M.I."/>
            <person name="Powell A.J."/>
            <person name="Barry K."/>
            <person name="Miller A.N."/>
            <person name="Grigoriev I.V."/>
            <person name="Debuchy R."/>
            <person name="Gladieux P."/>
            <person name="Hiltunen Thoren M."/>
            <person name="Johannesson H."/>
        </authorList>
    </citation>
    <scope>NUCLEOTIDE SEQUENCE</scope>
    <source>
        <strain evidence="5">CBS 538.74</strain>
    </source>
</reference>
<dbReference type="InterPro" id="IPR039135">
    <property type="entry name" value="NAT9-like"/>
</dbReference>
<evidence type="ECO:0000256" key="1">
    <source>
        <dbReference type="ARBA" id="ARBA00009342"/>
    </source>
</evidence>
<protein>
    <submittedName>
        <fullName evidence="5">GNAT domain-containing protein</fullName>
    </submittedName>
</protein>